<feature type="region of interest" description="Disordered" evidence="1">
    <location>
        <begin position="73"/>
        <end position="117"/>
    </location>
</feature>
<dbReference type="Proteomes" id="UP000509638">
    <property type="component" value="Chromosome"/>
</dbReference>
<accession>A0A7D5IRS2</accession>
<sequence>MGIQIDPDEDVVTPKSTGAVPFDGAPTVTEAVADNASTDAVTYVPPGTTEVTYPADAVVAQTNVDGPVTTSVSWLKDVQTKPVEAPETPEPEQKPKRAQTKRVTAKTADAGDTGSAK</sequence>
<gene>
    <name evidence="2" type="ORF">HW566_03315</name>
</gene>
<organism evidence="2 3">
    <name type="scientific">Microbacterium oleivorans</name>
    <dbReference type="NCBI Taxonomy" id="273677"/>
    <lineage>
        <taxon>Bacteria</taxon>
        <taxon>Bacillati</taxon>
        <taxon>Actinomycetota</taxon>
        <taxon>Actinomycetes</taxon>
        <taxon>Micrococcales</taxon>
        <taxon>Microbacteriaceae</taxon>
        <taxon>Microbacterium</taxon>
    </lineage>
</organism>
<dbReference type="EMBL" id="CP058316">
    <property type="protein sequence ID" value="QLD10897.1"/>
    <property type="molecule type" value="Genomic_DNA"/>
</dbReference>
<evidence type="ECO:0000256" key="1">
    <source>
        <dbReference type="SAM" id="MobiDB-lite"/>
    </source>
</evidence>
<name>A0A7D5IRS2_9MICO</name>
<protein>
    <submittedName>
        <fullName evidence="2">Uncharacterized protein</fullName>
    </submittedName>
</protein>
<evidence type="ECO:0000313" key="3">
    <source>
        <dbReference type="Proteomes" id="UP000509638"/>
    </source>
</evidence>
<feature type="region of interest" description="Disordered" evidence="1">
    <location>
        <begin position="1"/>
        <end position="23"/>
    </location>
</feature>
<evidence type="ECO:0000313" key="2">
    <source>
        <dbReference type="EMBL" id="QLD10897.1"/>
    </source>
</evidence>
<dbReference type="AlphaFoldDB" id="A0A7D5IRS2"/>
<proteinExistence type="predicted"/>
<feature type="compositionally biased region" description="Acidic residues" evidence="1">
    <location>
        <begin position="1"/>
        <end position="11"/>
    </location>
</feature>
<reference evidence="2 3" key="1">
    <citation type="submission" date="2020-06" db="EMBL/GenBank/DDBJ databases">
        <authorList>
            <person name="Jo H."/>
        </authorList>
    </citation>
    <scope>NUCLEOTIDE SEQUENCE [LARGE SCALE GENOMIC DNA]</scope>
    <source>
        <strain evidence="2 3">I46</strain>
    </source>
</reference>
<dbReference type="RefSeq" id="WP_178010392.1">
    <property type="nucleotide sequence ID" value="NZ_CP058316.1"/>
</dbReference>